<feature type="region of interest" description="Disordered" evidence="1">
    <location>
        <begin position="718"/>
        <end position="737"/>
    </location>
</feature>
<dbReference type="InterPro" id="IPR036844">
    <property type="entry name" value="Hint_dom_sf"/>
</dbReference>
<dbReference type="InterPro" id="IPR003587">
    <property type="entry name" value="Hint_dom_N"/>
</dbReference>
<evidence type="ECO:0000256" key="2">
    <source>
        <dbReference type="SAM" id="SignalP"/>
    </source>
</evidence>
<gene>
    <name evidence="4" type="ORF">OHV25_22455</name>
</gene>
<reference evidence="4" key="1">
    <citation type="submission" date="2022-10" db="EMBL/GenBank/DDBJ databases">
        <title>The complete genomes of actinobacterial strains from the NBC collection.</title>
        <authorList>
            <person name="Joergensen T.S."/>
            <person name="Alvarez Arevalo M."/>
            <person name="Sterndorff E.B."/>
            <person name="Faurdal D."/>
            <person name="Vuksanovic O."/>
            <person name="Mourched A.-S."/>
            <person name="Charusanti P."/>
            <person name="Shaw S."/>
            <person name="Blin K."/>
            <person name="Weber T."/>
        </authorList>
    </citation>
    <scope>NUCLEOTIDE SEQUENCE</scope>
    <source>
        <strain evidence="4">NBC_00060</strain>
    </source>
</reference>
<feature type="compositionally biased region" description="Low complexity" evidence="1">
    <location>
        <begin position="77"/>
        <end position="97"/>
    </location>
</feature>
<feature type="domain" description="Hint" evidence="3">
    <location>
        <begin position="2153"/>
        <end position="2254"/>
    </location>
</feature>
<dbReference type="Gene3D" id="2.180.10.10">
    <property type="entry name" value="RHS repeat-associated core"/>
    <property type="match status" value="1"/>
</dbReference>
<dbReference type="InterPro" id="IPR006141">
    <property type="entry name" value="Intein_N"/>
</dbReference>
<sequence length="2403" mass="256262">MPPSARSRRRRASVLSAVCTALAIALLPTPALAQPPDPANDEAPRHDQSLALENLRQEQLIKGGTLDPKLDRIDVEPPANTTDAPTGTTTPPAAGTASVTFSSTAQQTAFRAGSAAATPAGLEPVGTLPVKLGQAPGAAVPTGTWQVGVSARTAVESDGVDGAIVTVTAPAGASVPVSVQLDYKTYENLYGADWASRLHFVQFPECYLTTPDVEECWAYQDLETANDSGGKTITATVDTAADGTVTPAAAPRVAAPSGVMQAAYVQPVAAGGDKAVVGAVDSGAGNGGSFKATPLAGDGKWAAGNASGAFSWSYPVTVPPAPAGPAPKISFEYSSQTVDGKTSTTSPQASWIGEGWTYEPGHIERRYRACQDDRKDTDAGAPNNKDKKYKTSDLCWVSYNAVMSLGGRTTELVRVGNTDIYRPQNDDGTRVELKSGGDNGDNNGEYWVVTTADGTQYFYGLNKVGGSHADTNSVFTVPVYGNHPGEPCYATAFADSRCAEGTTKKQQAWHWGLDKVVDVHGNAMIVNWAQETNYYAPNKKFKSPEKYIRGGYPTSVEYGLRTGSLTTPSARVVFNTKERCLAGATACDEAKFNNTADPASYRPWWDVPGNLNCKSDSKLCPAFPSFWTRKRLESVTTEGARPGVTGLAKVDTYNLEQSFPRDWYDTSPGLWLTKITRRGYAPGDSTGTLMSSAGVSFGPYVVGSDHPLRSYLKDKQLPNLVPKSSSDPRPGFTRPRIGTVATEHGADIEVRYKGGCRTEPSVDQDKNTGTCYPVRWSPDGEEEKPALSWFNKYLVDSVTETDRITGVSDRITTNYSYSGAAWGKSDDEFTKPDLRTYSEWRGFQQVATTKGSKNTPTAGNPQTQSYSVSRYFRGAGGAVKDSTGAVMLIADDQPQYGGMTAESITYDGSGGRVLKRTLSFPWSKQTASRDRDGGAGALLAHRTGVERSDAIQTVDNSWQAVRTTTKVDDDHGLPIEVQTAVVQPNGTGGETLSDYTCAKTDYVHNESTNLIGLPKQIRSTSTSCADYANADVATQLTGAARTSYDGLGYGETPAKGLATTITETNGAGSAFGPAVTMTYDPLGRVRTVKKPLVGTTETQYTPGDAGGPVTSTKIINPKGFATTTTLDPGRALPLTVTDANGRVARSEYDALGRLVKGWTPVRSSGTQTPDVKITYQMAVATDTTTKPTAVTVENVKDDGTYAKQVTVYDGLMRAVQTQSEAHGPGRIIADTRYDDHGLIREQTNPYLAAGDPQSAQFKRASDSLVPSMTRTTYDGLERPVRASTLFSGKSVYAATTSYQDTSTFAVPAGGAAPAIKTFTDARGRVTAIQHFTNPQSTEYRQTSYEYDARGNRSKVTDPAGNAWTYTYDARKRLIASTDPDTGETTSGYDDADRLVSVTDSRGSTYTSYDELSRIVAVREGSTTAPPVKEFSFDTLPGALGQPVESIRHDKSGDYINRVTGYDTGYRPTGKETVVPANAMTTGVSGTYKYAYEYTPTGKPLTVTLPAVGGLAAEKVVTRYNSDGLAESTSGQSWYTTDVTYSPYGEPLRVVSGPQPYRVWTTNFVDEHTGRLQRTVTDRETTNSHRINSSFYSYDVAGNVTSNARQLTDAGTSVWDNQCFTYDAMGQLAHAWTSNITPGTTSVGCKSDSGQQWGYNGDGTASGGPIANAADAVSDKNTPDAALTASLKAAAPAAGSVAGGATGYWDSYTFDVLGNRATQVKHDPADATKDVSFRYGYGTTITGNGTSPSTLIQPHVLTDVTSTPSGSGSAYEYDRTGNTTVRDLADVTQRFTWTQDRKVDTATVDGVKTQYVYDAEGNRVLENSPAGSVLYLGETELTTAAGKITRASRSYGQVGAPTVVRSTTDGATSGHKLSVLVSDQLGTASTSVEESPGQPITRRAFKPYGEVRGAKPGAWPNKRSYLGVGVDDTATGLTHLGAREYDQANGRFLSADPIIIDSDPVQMNGYAYSGNNPVTTSDPSGLCRADQCGVGTPKGDGSGDIITDGPIDPDRPGAGSCHKGSCKKTKIGAESGALKVDGKRHEIFPGVWVPNNWKNEDQFTRLFYRYYLDANRYPQKDDYLVERDNPDAQAQLRHWVRLVCNVMDCAKGMVLNSTGRGGFLFAGGEMGAGARSIGGGFSGQRIKGGSSSSAPSPCKCFLAGTKVLMGDGRDKSIESVKIGDEVVATDPVTGKTGKRRVTRLIVTDSDKYFNELTISTKDGPKKLTATHEHPFWSESAHAWVAAGRIEPGTKLRTPDGKAVTVTSNRGHADHARTYNLTVDGLHTYYVLAGVTPVLVHNSTLCDPDLDALSQSGTRPAKGNRTHAGREYQKHMNRGDLPVVPGKELDSTGQDLLDDILTNPGTVTSPVNSGNFSGGTRYIMPDSAGGRGIGATFDSRGQFQYFGRY</sequence>
<organism evidence="4">
    <name type="scientific">Streptomyces sp. NBC_00060</name>
    <dbReference type="NCBI Taxonomy" id="2975636"/>
    <lineage>
        <taxon>Bacteria</taxon>
        <taxon>Bacillati</taxon>
        <taxon>Actinomycetota</taxon>
        <taxon>Actinomycetes</taxon>
        <taxon>Kitasatosporales</taxon>
        <taxon>Streptomycetaceae</taxon>
        <taxon>Streptomyces</taxon>
    </lineage>
</organism>
<dbReference type="NCBIfam" id="TIGR01443">
    <property type="entry name" value="intein_Cterm"/>
    <property type="match status" value="1"/>
</dbReference>
<accession>A0AAU2H1T1</accession>
<dbReference type="InterPro" id="IPR031325">
    <property type="entry name" value="RHS_repeat"/>
</dbReference>
<dbReference type="NCBIfam" id="TIGR01643">
    <property type="entry name" value="YD_repeat_2x"/>
    <property type="match status" value="3"/>
</dbReference>
<dbReference type="PANTHER" id="PTHR32305">
    <property type="match status" value="1"/>
</dbReference>
<protein>
    <submittedName>
        <fullName evidence="4">Polymorphic toxin-type HINT domain-containing protein</fullName>
    </submittedName>
</protein>
<dbReference type="GO" id="GO:0016539">
    <property type="term" value="P:intein-mediated protein splicing"/>
    <property type="evidence" value="ECO:0007669"/>
    <property type="project" value="InterPro"/>
</dbReference>
<dbReference type="Gene3D" id="2.170.16.10">
    <property type="entry name" value="Hedgehog/Intein (Hint) domain"/>
    <property type="match status" value="1"/>
</dbReference>
<feature type="region of interest" description="Disordered" evidence="1">
    <location>
        <begin position="62"/>
        <end position="97"/>
    </location>
</feature>
<evidence type="ECO:0000259" key="3">
    <source>
        <dbReference type="SMART" id="SM00306"/>
    </source>
</evidence>
<dbReference type="InterPro" id="IPR006530">
    <property type="entry name" value="YD"/>
</dbReference>
<dbReference type="InterPro" id="IPR050708">
    <property type="entry name" value="T6SS_VgrG/RHS"/>
</dbReference>
<dbReference type="PROSITE" id="PS50818">
    <property type="entry name" value="INTEIN_C_TER"/>
    <property type="match status" value="1"/>
</dbReference>
<keyword evidence="2" id="KW-0732">Signal</keyword>
<dbReference type="SUPFAM" id="SSF51294">
    <property type="entry name" value="Hedgehog/intein (Hint) domain"/>
    <property type="match status" value="1"/>
</dbReference>
<dbReference type="PROSITE" id="PS50817">
    <property type="entry name" value="INTEIN_N_TER"/>
    <property type="match status" value="1"/>
</dbReference>
<name>A0AAU2H1T1_9ACTN</name>
<dbReference type="InterPro" id="IPR030934">
    <property type="entry name" value="Intein_C"/>
</dbReference>
<dbReference type="Pfam" id="PF05593">
    <property type="entry name" value="RHS_repeat"/>
    <property type="match status" value="2"/>
</dbReference>
<proteinExistence type="predicted"/>
<evidence type="ECO:0000256" key="1">
    <source>
        <dbReference type="SAM" id="MobiDB-lite"/>
    </source>
</evidence>
<dbReference type="NCBIfam" id="TIGR03696">
    <property type="entry name" value="Rhs_assc_core"/>
    <property type="match status" value="1"/>
</dbReference>
<dbReference type="SMART" id="SM00306">
    <property type="entry name" value="HintN"/>
    <property type="match status" value="1"/>
</dbReference>
<dbReference type="CDD" id="cd00081">
    <property type="entry name" value="Hint"/>
    <property type="match status" value="1"/>
</dbReference>
<feature type="chain" id="PRO_5043648192" evidence="2">
    <location>
        <begin position="34"/>
        <end position="2403"/>
    </location>
</feature>
<dbReference type="PANTHER" id="PTHR32305:SF17">
    <property type="entry name" value="TRNA NUCLEASE WAPA"/>
    <property type="match status" value="1"/>
</dbReference>
<evidence type="ECO:0000313" key="4">
    <source>
        <dbReference type="EMBL" id="WTU42136.1"/>
    </source>
</evidence>
<dbReference type="EMBL" id="CP108253">
    <property type="protein sequence ID" value="WTU42136.1"/>
    <property type="molecule type" value="Genomic_DNA"/>
</dbReference>
<feature type="signal peptide" evidence="2">
    <location>
        <begin position="1"/>
        <end position="33"/>
    </location>
</feature>
<dbReference type="Pfam" id="PF07591">
    <property type="entry name" value="PT-HINT"/>
    <property type="match status" value="1"/>
</dbReference>
<dbReference type="InterPro" id="IPR022385">
    <property type="entry name" value="Rhs_assc_core"/>
</dbReference>